<sequence>MYTKTLVTLVAATFLGQAIAIPRGQGFRHAHQKKALVTERVTVTDWVTVTVYEGDETKTSPKVFYTQSRKSRPQSSTESTTTSDPVPSPVVPTTIVVQVTSTIVAPEQNTPPAVEAIPSPSTTSEVVVVNTPPPPPPAPSSTAQPAPPPAPVPIPIPVPIVGDNNGNDGSGDDTGSNDGNNGNTGAGVKRGLVYNNPQLLKSLLNAGTKVSWAYNWAQYDDSDTDLEFCPMLWGLKLDFPQVWPGNAQKAIDAGSRCLLSFNEPELESQANMSPELTAEKHIELMNPFSGKALIGSPAITNGGGPDHGIQWLQRFFNACGGNCAVDFLNIHIYGVDTNTFLTHLRDVHTAFNMPVWITEFAFDGSDDEINAQLETVIDQIETNATYSFVERYSYFMVQDGTMVKGNTPSVYGNTFAYGA</sequence>
<reference evidence="4" key="1">
    <citation type="journal article" date="2023" name="Mol. Phylogenet. Evol.">
        <title>Genome-scale phylogeny and comparative genomics of the fungal order Sordariales.</title>
        <authorList>
            <person name="Hensen N."/>
            <person name="Bonometti L."/>
            <person name="Westerberg I."/>
            <person name="Brannstrom I.O."/>
            <person name="Guillou S."/>
            <person name="Cros-Aarteil S."/>
            <person name="Calhoun S."/>
            <person name="Haridas S."/>
            <person name="Kuo A."/>
            <person name="Mondo S."/>
            <person name="Pangilinan J."/>
            <person name="Riley R."/>
            <person name="LaButti K."/>
            <person name="Andreopoulos B."/>
            <person name="Lipzen A."/>
            <person name="Chen C."/>
            <person name="Yan M."/>
            <person name="Daum C."/>
            <person name="Ng V."/>
            <person name="Clum A."/>
            <person name="Steindorff A."/>
            <person name="Ohm R.A."/>
            <person name="Martin F."/>
            <person name="Silar P."/>
            <person name="Natvig D.O."/>
            <person name="Lalanne C."/>
            <person name="Gautier V."/>
            <person name="Ament-Velasquez S.L."/>
            <person name="Kruys A."/>
            <person name="Hutchinson M.I."/>
            <person name="Powell A.J."/>
            <person name="Barry K."/>
            <person name="Miller A.N."/>
            <person name="Grigoriev I.V."/>
            <person name="Debuchy R."/>
            <person name="Gladieux P."/>
            <person name="Hiltunen Thoren M."/>
            <person name="Johannesson H."/>
        </authorList>
    </citation>
    <scope>NUCLEOTIDE SEQUENCE</scope>
    <source>
        <strain evidence="4">CBS 168.71</strain>
    </source>
</reference>
<reference evidence="4" key="2">
    <citation type="submission" date="2023-06" db="EMBL/GenBank/DDBJ databases">
        <authorList>
            <consortium name="Lawrence Berkeley National Laboratory"/>
            <person name="Haridas S."/>
            <person name="Hensen N."/>
            <person name="Bonometti L."/>
            <person name="Westerberg I."/>
            <person name="Brannstrom I.O."/>
            <person name="Guillou S."/>
            <person name="Cros-Aarteil S."/>
            <person name="Calhoun S."/>
            <person name="Kuo A."/>
            <person name="Mondo S."/>
            <person name="Pangilinan J."/>
            <person name="Riley R."/>
            <person name="Labutti K."/>
            <person name="Andreopoulos B."/>
            <person name="Lipzen A."/>
            <person name="Chen C."/>
            <person name="Yanf M."/>
            <person name="Daum C."/>
            <person name="Ng V."/>
            <person name="Clum A."/>
            <person name="Steindorff A."/>
            <person name="Ohm R."/>
            <person name="Martin F."/>
            <person name="Silar P."/>
            <person name="Natvig D."/>
            <person name="Lalanne C."/>
            <person name="Gautier V."/>
            <person name="Ament-Velasquez S.L."/>
            <person name="Kruys A."/>
            <person name="Hutchinson M.I."/>
            <person name="Powell A.J."/>
            <person name="Barry K."/>
            <person name="Miller A.N."/>
            <person name="Grigoriev I.V."/>
            <person name="Debuchy R."/>
            <person name="Gladieux P."/>
            <person name="Thoren M.H."/>
            <person name="Johannesson H."/>
        </authorList>
    </citation>
    <scope>NUCLEOTIDE SEQUENCE</scope>
    <source>
        <strain evidence="4">CBS 168.71</strain>
    </source>
</reference>
<accession>A0AAE0LQD5</accession>
<protein>
    <submittedName>
        <fullName evidence="4">Glycosyl hydrolase catalytic core-domain-containing protein</fullName>
    </submittedName>
</protein>
<feature type="compositionally biased region" description="Low complexity" evidence="1">
    <location>
        <begin position="117"/>
        <end position="130"/>
    </location>
</feature>
<proteinExistence type="predicted"/>
<feature type="signal peptide" evidence="2">
    <location>
        <begin position="1"/>
        <end position="20"/>
    </location>
</feature>
<organism evidence="4 5">
    <name type="scientific">Chaetomium fimeti</name>
    <dbReference type="NCBI Taxonomy" id="1854472"/>
    <lineage>
        <taxon>Eukaryota</taxon>
        <taxon>Fungi</taxon>
        <taxon>Dikarya</taxon>
        <taxon>Ascomycota</taxon>
        <taxon>Pezizomycotina</taxon>
        <taxon>Sordariomycetes</taxon>
        <taxon>Sordariomycetidae</taxon>
        <taxon>Sordariales</taxon>
        <taxon>Chaetomiaceae</taxon>
        <taxon>Chaetomium</taxon>
    </lineage>
</organism>
<name>A0AAE0LQD5_9PEZI</name>
<dbReference type="GeneID" id="87836404"/>
<gene>
    <name evidence="4" type="ORF">B0H64DRAFT_212617</name>
</gene>
<evidence type="ECO:0000313" key="5">
    <source>
        <dbReference type="Proteomes" id="UP001278766"/>
    </source>
</evidence>
<dbReference type="GO" id="GO:0016787">
    <property type="term" value="F:hydrolase activity"/>
    <property type="evidence" value="ECO:0007669"/>
    <property type="project" value="UniProtKB-KW"/>
</dbReference>
<evidence type="ECO:0000259" key="3">
    <source>
        <dbReference type="Pfam" id="PF11790"/>
    </source>
</evidence>
<dbReference type="Pfam" id="PF11790">
    <property type="entry name" value="Glyco_hydro_cc"/>
    <property type="match status" value="1"/>
</dbReference>
<feature type="domain" description="Asl1-like glycosyl hydrolase catalytic" evidence="3">
    <location>
        <begin position="191"/>
        <end position="404"/>
    </location>
</feature>
<feature type="compositionally biased region" description="Low complexity" evidence="1">
    <location>
        <begin position="73"/>
        <end position="90"/>
    </location>
</feature>
<dbReference type="PANTHER" id="PTHR34154:SF13">
    <property type="entry name" value="ASL1-LIKE GLYCOSYL HYDROLASE CATALYTIC DOMAIN-CONTAINING PROTEIN"/>
    <property type="match status" value="1"/>
</dbReference>
<dbReference type="AlphaFoldDB" id="A0AAE0LQD5"/>
<keyword evidence="5" id="KW-1185">Reference proteome</keyword>
<feature type="region of interest" description="Disordered" evidence="1">
    <location>
        <begin position="63"/>
        <end position="90"/>
    </location>
</feature>
<feature type="compositionally biased region" description="Low complexity" evidence="1">
    <location>
        <begin position="159"/>
        <end position="183"/>
    </location>
</feature>
<evidence type="ECO:0000256" key="1">
    <source>
        <dbReference type="SAM" id="MobiDB-lite"/>
    </source>
</evidence>
<dbReference type="InterPro" id="IPR024655">
    <property type="entry name" value="Asl1_glyco_hydro_catalytic"/>
</dbReference>
<evidence type="ECO:0000256" key="2">
    <source>
        <dbReference type="SAM" id="SignalP"/>
    </source>
</evidence>
<dbReference type="Gene3D" id="3.20.20.80">
    <property type="entry name" value="Glycosidases"/>
    <property type="match status" value="1"/>
</dbReference>
<feature type="chain" id="PRO_5041999361" evidence="2">
    <location>
        <begin position="21"/>
        <end position="419"/>
    </location>
</feature>
<evidence type="ECO:0000313" key="4">
    <source>
        <dbReference type="EMBL" id="KAK3293420.1"/>
    </source>
</evidence>
<dbReference type="Proteomes" id="UP001278766">
    <property type="component" value="Unassembled WGS sequence"/>
</dbReference>
<dbReference type="EMBL" id="JAUEPN010000006">
    <property type="protein sequence ID" value="KAK3293420.1"/>
    <property type="molecule type" value="Genomic_DNA"/>
</dbReference>
<feature type="compositionally biased region" description="Pro residues" evidence="1">
    <location>
        <begin position="131"/>
        <end position="158"/>
    </location>
</feature>
<dbReference type="RefSeq" id="XP_062656934.1">
    <property type="nucleotide sequence ID" value="XM_062799456.1"/>
</dbReference>
<dbReference type="GO" id="GO:0009277">
    <property type="term" value="C:fungal-type cell wall"/>
    <property type="evidence" value="ECO:0007669"/>
    <property type="project" value="TreeGrafter"/>
</dbReference>
<dbReference type="InterPro" id="IPR053183">
    <property type="entry name" value="ASL1"/>
</dbReference>
<keyword evidence="4" id="KW-0378">Hydrolase</keyword>
<comment type="caution">
    <text evidence="4">The sequence shown here is derived from an EMBL/GenBank/DDBJ whole genome shotgun (WGS) entry which is preliminary data.</text>
</comment>
<dbReference type="InterPro" id="IPR017853">
    <property type="entry name" value="GH"/>
</dbReference>
<dbReference type="PANTHER" id="PTHR34154">
    <property type="entry name" value="ALKALI-SENSITIVE LINKAGE PROTEIN 1"/>
    <property type="match status" value="1"/>
</dbReference>
<dbReference type="SUPFAM" id="SSF51445">
    <property type="entry name" value="(Trans)glycosidases"/>
    <property type="match status" value="1"/>
</dbReference>
<feature type="region of interest" description="Disordered" evidence="1">
    <location>
        <begin position="110"/>
        <end position="184"/>
    </location>
</feature>
<dbReference type="GO" id="GO:0071966">
    <property type="term" value="P:fungal-type cell wall polysaccharide metabolic process"/>
    <property type="evidence" value="ECO:0007669"/>
    <property type="project" value="TreeGrafter"/>
</dbReference>
<keyword evidence="2" id="KW-0732">Signal</keyword>